<accession>A0A5S4FXN3</accession>
<comment type="caution">
    <text evidence="2">The sequence shown here is derived from an EMBL/GenBank/DDBJ whole genome shotgun (WGS) entry which is preliminary data.</text>
</comment>
<dbReference type="EMBL" id="VCKY01000005">
    <property type="protein sequence ID" value="TMR25024.1"/>
    <property type="molecule type" value="Genomic_DNA"/>
</dbReference>
<protein>
    <recommendedName>
        <fullName evidence="1">Transcriptional regulator SbtR-like C-terminal domain-containing protein</fullName>
    </recommendedName>
</protein>
<dbReference type="Pfam" id="PF21597">
    <property type="entry name" value="TetR_C_43"/>
    <property type="match status" value="1"/>
</dbReference>
<feature type="domain" description="Transcriptional regulator SbtR-like C-terminal" evidence="1">
    <location>
        <begin position="9"/>
        <end position="64"/>
    </location>
</feature>
<dbReference type="RefSeq" id="WP_138664449.1">
    <property type="nucleotide sequence ID" value="NZ_VCKY01000005.1"/>
</dbReference>
<keyword evidence="3" id="KW-1185">Reference proteome</keyword>
<sequence>MRLGALLEAGLAEAQRAGRIRADVTTDDLLLAIGMLALLLGEFPASERTETAGRMWKLLRHGIEP</sequence>
<gene>
    <name evidence="2" type="ORF">ETD86_02605</name>
</gene>
<dbReference type="InterPro" id="IPR036271">
    <property type="entry name" value="Tet_transcr_reg_TetR-rel_C_sf"/>
</dbReference>
<name>A0A5S4FXN3_9ACTN</name>
<dbReference type="Proteomes" id="UP000309128">
    <property type="component" value="Unassembled WGS sequence"/>
</dbReference>
<reference evidence="2 3" key="1">
    <citation type="submission" date="2019-05" db="EMBL/GenBank/DDBJ databases">
        <title>Draft genome sequence of Nonomuraea turkmeniaca DSM 43926.</title>
        <authorList>
            <person name="Saricaoglu S."/>
            <person name="Isik K."/>
        </authorList>
    </citation>
    <scope>NUCLEOTIDE SEQUENCE [LARGE SCALE GENOMIC DNA]</scope>
    <source>
        <strain evidence="2 3">DSM 43926</strain>
    </source>
</reference>
<dbReference type="AlphaFoldDB" id="A0A5S4FXN3"/>
<evidence type="ECO:0000259" key="1">
    <source>
        <dbReference type="Pfam" id="PF21597"/>
    </source>
</evidence>
<organism evidence="2 3">
    <name type="scientific">Nonomuraea turkmeniaca</name>
    <dbReference type="NCBI Taxonomy" id="103838"/>
    <lineage>
        <taxon>Bacteria</taxon>
        <taxon>Bacillati</taxon>
        <taxon>Actinomycetota</taxon>
        <taxon>Actinomycetes</taxon>
        <taxon>Streptosporangiales</taxon>
        <taxon>Streptosporangiaceae</taxon>
        <taxon>Nonomuraea</taxon>
    </lineage>
</organism>
<evidence type="ECO:0000313" key="3">
    <source>
        <dbReference type="Proteomes" id="UP000309128"/>
    </source>
</evidence>
<proteinExistence type="predicted"/>
<dbReference type="InterPro" id="IPR049445">
    <property type="entry name" value="TetR_SbtR-like_C"/>
</dbReference>
<evidence type="ECO:0000313" key="2">
    <source>
        <dbReference type="EMBL" id="TMR25024.1"/>
    </source>
</evidence>
<dbReference type="SUPFAM" id="SSF48498">
    <property type="entry name" value="Tetracyclin repressor-like, C-terminal domain"/>
    <property type="match status" value="1"/>
</dbReference>
<dbReference type="Gene3D" id="1.10.357.10">
    <property type="entry name" value="Tetracycline Repressor, domain 2"/>
    <property type="match status" value="1"/>
</dbReference>